<protein>
    <submittedName>
        <fullName evidence="1">Sec34-like family-domain-containing protein</fullName>
    </submittedName>
</protein>
<dbReference type="Proteomes" id="UP001433508">
    <property type="component" value="Unassembled WGS sequence"/>
</dbReference>
<organism evidence="1 2">
    <name type="scientific">Lipomyces kononenkoae</name>
    <name type="common">Yeast</name>
    <dbReference type="NCBI Taxonomy" id="34357"/>
    <lineage>
        <taxon>Eukaryota</taxon>
        <taxon>Fungi</taxon>
        <taxon>Dikarya</taxon>
        <taxon>Ascomycota</taxon>
        <taxon>Saccharomycotina</taxon>
        <taxon>Lipomycetes</taxon>
        <taxon>Lipomycetales</taxon>
        <taxon>Lipomycetaceae</taxon>
        <taxon>Lipomyces</taxon>
    </lineage>
</organism>
<comment type="caution">
    <text evidence="1">The sequence shown here is derived from an EMBL/GenBank/DDBJ whole genome shotgun (WGS) entry which is preliminary data.</text>
</comment>
<gene>
    <name evidence="1" type="ORF">V1525DRAFT_407515</name>
</gene>
<keyword evidence="2" id="KW-1185">Reference proteome</keyword>
<evidence type="ECO:0000313" key="2">
    <source>
        <dbReference type="Proteomes" id="UP001433508"/>
    </source>
</evidence>
<reference evidence="2" key="1">
    <citation type="journal article" date="2024" name="Front. Bioeng. Biotechnol.">
        <title>Genome-scale model development and genomic sequencing of the oleaginous clade Lipomyces.</title>
        <authorList>
            <person name="Czajka J.J."/>
            <person name="Han Y."/>
            <person name="Kim J."/>
            <person name="Mondo S.J."/>
            <person name="Hofstad B.A."/>
            <person name="Robles A."/>
            <person name="Haridas S."/>
            <person name="Riley R."/>
            <person name="LaButti K."/>
            <person name="Pangilinan J."/>
            <person name="Andreopoulos W."/>
            <person name="Lipzen A."/>
            <person name="Yan J."/>
            <person name="Wang M."/>
            <person name="Ng V."/>
            <person name="Grigoriev I.V."/>
            <person name="Spatafora J.W."/>
            <person name="Magnuson J.K."/>
            <person name="Baker S.E."/>
            <person name="Pomraning K.R."/>
        </authorList>
    </citation>
    <scope>NUCLEOTIDE SEQUENCE [LARGE SCALE GENOMIC DNA]</scope>
    <source>
        <strain evidence="2">CBS 7786</strain>
    </source>
</reference>
<sequence length="415" mass="47997">MSGLQKLRNYRLCDKSSVACSNGSITYPFTWKEQQVLLSSPDSELEFTELYESLEKELQEENDRVFVQFRNTAQSHLESCETLIDQANKTLETFDVLASGFDSVKRQTSTFQEACDSLSAEQMRLETLADELEKNLRPFNLLEEITRRLNTPGTDFVKEDGFRRMLESLDQCIDYMETHPNFISVELYQMRFLQCMTRALTLIRVYFVNSIREVTNDVQSRIAAKALNDATQSALFYTKFRVDAPLLQSLTSEIQNRCQGREEYVSLLGDCYKAYIHARKRLVTPVVAKHIYDMRNSIADLLQLSRQGIAYMRTVCIDEYDLFYAIFTDGEDVVYDLLDGLCEALHDVLRNRIIHEKKAEVLYELCSLLQGLSSQDTDDAEEGYVERPQLDFGRLFQSTLQDAQVKLVFRMQAYS</sequence>
<accession>A0ACC3SYN9</accession>
<name>A0ACC3SYN9_LIPKO</name>
<evidence type="ECO:0000313" key="1">
    <source>
        <dbReference type="EMBL" id="KAK9236264.1"/>
    </source>
</evidence>
<proteinExistence type="predicted"/>
<dbReference type="EMBL" id="MU971392">
    <property type="protein sequence ID" value="KAK9236264.1"/>
    <property type="molecule type" value="Genomic_DNA"/>
</dbReference>